<feature type="compositionally biased region" description="Low complexity" evidence="8">
    <location>
        <begin position="148"/>
        <end position="160"/>
    </location>
</feature>
<evidence type="ECO:0000256" key="7">
    <source>
        <dbReference type="PROSITE-ProRule" id="PRU00042"/>
    </source>
</evidence>
<accession>A0A6A6PU41</accession>
<feature type="compositionally biased region" description="Polar residues" evidence="8">
    <location>
        <begin position="51"/>
        <end position="60"/>
    </location>
</feature>
<evidence type="ECO:0000259" key="9">
    <source>
        <dbReference type="PROSITE" id="PS50157"/>
    </source>
</evidence>
<dbReference type="Gene3D" id="3.30.160.60">
    <property type="entry name" value="Classic Zinc Finger"/>
    <property type="match status" value="1"/>
</dbReference>
<feature type="region of interest" description="Disordered" evidence="8">
    <location>
        <begin position="142"/>
        <end position="217"/>
    </location>
</feature>
<keyword evidence="6" id="KW-0539">Nucleus</keyword>
<dbReference type="Proteomes" id="UP000799767">
    <property type="component" value="Unassembled WGS sequence"/>
</dbReference>
<protein>
    <recommendedName>
        <fullName evidence="9">C2H2-type domain-containing protein</fullName>
    </recommendedName>
</protein>
<evidence type="ECO:0000313" key="11">
    <source>
        <dbReference type="Proteomes" id="UP000799767"/>
    </source>
</evidence>
<dbReference type="GO" id="GO:0005634">
    <property type="term" value="C:nucleus"/>
    <property type="evidence" value="ECO:0007669"/>
    <property type="project" value="UniProtKB-SubCell"/>
</dbReference>
<evidence type="ECO:0000256" key="4">
    <source>
        <dbReference type="ARBA" id="ARBA00022771"/>
    </source>
</evidence>
<dbReference type="Pfam" id="PF00096">
    <property type="entry name" value="zf-C2H2"/>
    <property type="match status" value="1"/>
</dbReference>
<evidence type="ECO:0000313" key="10">
    <source>
        <dbReference type="EMBL" id="KAF2482737.1"/>
    </source>
</evidence>
<sequence length="217" mass="23767">MQKSRAHVAEAPVTATTGPSTQCNKRRPSSRQSTTAAIVSETARQRADQAPCTSPQLQPGQQPPHEMPAPDAAEDVRLTRTGRISKASKGRRVHTCECGKTYTRNEHLSRHQQSHKPDAFPCGIADCKRSFNREDLLDRHKVRQHGVPSSISDAHSSPSIQQPLPTSEGGCQSTMAAPAVQPSFDEPSSEHMLVPAASQPSHAFEQSQFDSRYDKLR</sequence>
<dbReference type="PROSITE" id="PS00028">
    <property type="entry name" value="ZINC_FINGER_C2H2_1"/>
    <property type="match status" value="1"/>
</dbReference>
<reference evidence="10" key="1">
    <citation type="journal article" date="2020" name="Stud. Mycol.">
        <title>101 Dothideomycetes genomes: a test case for predicting lifestyles and emergence of pathogens.</title>
        <authorList>
            <person name="Haridas S."/>
            <person name="Albert R."/>
            <person name="Binder M."/>
            <person name="Bloem J."/>
            <person name="Labutti K."/>
            <person name="Salamov A."/>
            <person name="Andreopoulos B."/>
            <person name="Baker S."/>
            <person name="Barry K."/>
            <person name="Bills G."/>
            <person name="Bluhm B."/>
            <person name="Cannon C."/>
            <person name="Castanera R."/>
            <person name="Culley D."/>
            <person name="Daum C."/>
            <person name="Ezra D."/>
            <person name="Gonzalez J."/>
            <person name="Henrissat B."/>
            <person name="Kuo A."/>
            <person name="Liang C."/>
            <person name="Lipzen A."/>
            <person name="Lutzoni F."/>
            <person name="Magnuson J."/>
            <person name="Mondo S."/>
            <person name="Nolan M."/>
            <person name="Ohm R."/>
            <person name="Pangilinan J."/>
            <person name="Park H.-J."/>
            <person name="Ramirez L."/>
            <person name="Alfaro M."/>
            <person name="Sun H."/>
            <person name="Tritt A."/>
            <person name="Yoshinaga Y."/>
            <person name="Zwiers L.-H."/>
            <person name="Turgeon B."/>
            <person name="Goodwin S."/>
            <person name="Spatafora J."/>
            <person name="Crous P."/>
            <person name="Grigoriev I."/>
        </authorList>
    </citation>
    <scope>NUCLEOTIDE SEQUENCE</scope>
    <source>
        <strain evidence="10">CBS 113389</strain>
    </source>
</reference>
<dbReference type="InterPro" id="IPR051059">
    <property type="entry name" value="VerF-like"/>
</dbReference>
<evidence type="ECO:0000256" key="5">
    <source>
        <dbReference type="ARBA" id="ARBA00022833"/>
    </source>
</evidence>
<dbReference type="GO" id="GO:0000978">
    <property type="term" value="F:RNA polymerase II cis-regulatory region sequence-specific DNA binding"/>
    <property type="evidence" value="ECO:0007669"/>
    <property type="project" value="InterPro"/>
</dbReference>
<keyword evidence="5" id="KW-0862">Zinc</keyword>
<feature type="domain" description="C2H2-type" evidence="9">
    <location>
        <begin position="120"/>
        <end position="145"/>
    </location>
</feature>
<keyword evidence="3" id="KW-0677">Repeat</keyword>
<dbReference type="PROSITE" id="PS50157">
    <property type="entry name" value="ZINC_FINGER_C2H2_2"/>
    <property type="match status" value="2"/>
</dbReference>
<keyword evidence="11" id="KW-1185">Reference proteome</keyword>
<evidence type="ECO:0000256" key="3">
    <source>
        <dbReference type="ARBA" id="ARBA00022737"/>
    </source>
</evidence>
<dbReference type="OrthoDB" id="6077919at2759"/>
<dbReference type="GO" id="GO:0000981">
    <property type="term" value="F:DNA-binding transcription factor activity, RNA polymerase II-specific"/>
    <property type="evidence" value="ECO:0007669"/>
    <property type="project" value="InterPro"/>
</dbReference>
<feature type="domain" description="C2H2-type" evidence="9">
    <location>
        <begin position="94"/>
        <end position="120"/>
    </location>
</feature>
<gene>
    <name evidence="10" type="ORF">BDY17DRAFT_165535</name>
</gene>
<dbReference type="InterPro" id="IPR013087">
    <property type="entry name" value="Znf_C2H2_type"/>
</dbReference>
<feature type="compositionally biased region" description="Polar residues" evidence="8">
    <location>
        <begin position="161"/>
        <end position="175"/>
    </location>
</feature>
<evidence type="ECO:0000256" key="6">
    <source>
        <dbReference type="ARBA" id="ARBA00023242"/>
    </source>
</evidence>
<dbReference type="InterPro" id="IPR036236">
    <property type="entry name" value="Znf_C2H2_sf"/>
</dbReference>
<keyword evidence="4 7" id="KW-0863">Zinc-finger</keyword>
<dbReference type="RefSeq" id="XP_033589307.1">
    <property type="nucleotide sequence ID" value="XM_033729758.1"/>
</dbReference>
<evidence type="ECO:0000256" key="8">
    <source>
        <dbReference type="SAM" id="MobiDB-lite"/>
    </source>
</evidence>
<proteinExistence type="predicted"/>
<organism evidence="10 11">
    <name type="scientific">Neohortaea acidophila</name>
    <dbReference type="NCBI Taxonomy" id="245834"/>
    <lineage>
        <taxon>Eukaryota</taxon>
        <taxon>Fungi</taxon>
        <taxon>Dikarya</taxon>
        <taxon>Ascomycota</taxon>
        <taxon>Pezizomycotina</taxon>
        <taxon>Dothideomycetes</taxon>
        <taxon>Dothideomycetidae</taxon>
        <taxon>Mycosphaerellales</taxon>
        <taxon>Teratosphaeriaceae</taxon>
        <taxon>Neohortaea</taxon>
    </lineage>
</organism>
<dbReference type="SMART" id="SM00355">
    <property type="entry name" value="ZnF_C2H2"/>
    <property type="match status" value="2"/>
</dbReference>
<evidence type="ECO:0000256" key="2">
    <source>
        <dbReference type="ARBA" id="ARBA00022723"/>
    </source>
</evidence>
<comment type="subcellular location">
    <subcellularLocation>
        <location evidence="1">Nucleus</location>
    </subcellularLocation>
</comment>
<dbReference type="GeneID" id="54470760"/>
<keyword evidence="2" id="KW-0479">Metal-binding</keyword>
<dbReference type="PANTHER" id="PTHR40626:SF30">
    <property type="entry name" value="FINGER DOMAIN PROTEIN, PUTATIVE (AFU_ORTHOLOGUE AFUA_4G13600)-RELATED"/>
    <property type="match status" value="1"/>
</dbReference>
<dbReference type="GO" id="GO:0008270">
    <property type="term" value="F:zinc ion binding"/>
    <property type="evidence" value="ECO:0007669"/>
    <property type="project" value="UniProtKB-KW"/>
</dbReference>
<dbReference type="PANTHER" id="PTHR40626">
    <property type="entry name" value="MIP31509P"/>
    <property type="match status" value="1"/>
</dbReference>
<dbReference type="GO" id="GO:0000785">
    <property type="term" value="C:chromatin"/>
    <property type="evidence" value="ECO:0007669"/>
    <property type="project" value="TreeGrafter"/>
</dbReference>
<dbReference type="AlphaFoldDB" id="A0A6A6PU41"/>
<dbReference type="EMBL" id="MU001636">
    <property type="protein sequence ID" value="KAF2482737.1"/>
    <property type="molecule type" value="Genomic_DNA"/>
</dbReference>
<feature type="region of interest" description="Disordered" evidence="8">
    <location>
        <begin position="1"/>
        <end position="94"/>
    </location>
</feature>
<evidence type="ECO:0000256" key="1">
    <source>
        <dbReference type="ARBA" id="ARBA00004123"/>
    </source>
</evidence>
<dbReference type="SUPFAM" id="SSF57667">
    <property type="entry name" value="beta-beta-alpha zinc fingers"/>
    <property type="match status" value="1"/>
</dbReference>
<name>A0A6A6PU41_9PEZI</name>
<feature type="compositionally biased region" description="Polar residues" evidence="8">
    <location>
        <begin position="198"/>
        <end position="210"/>
    </location>
</feature>
<feature type="compositionally biased region" description="Polar residues" evidence="8">
    <location>
        <begin position="14"/>
        <end position="23"/>
    </location>
</feature>